<evidence type="ECO:0000313" key="2">
    <source>
        <dbReference type="EMBL" id="EYB96690.1"/>
    </source>
</evidence>
<accession>A0A016T1T1</accession>
<dbReference type="AlphaFoldDB" id="A0A016T1T1"/>
<feature type="region of interest" description="Disordered" evidence="1">
    <location>
        <begin position="129"/>
        <end position="183"/>
    </location>
</feature>
<comment type="caution">
    <text evidence="2">The sequence shown here is derived from an EMBL/GenBank/DDBJ whole genome shotgun (WGS) entry which is preliminary data.</text>
</comment>
<dbReference type="OrthoDB" id="10581359at2759"/>
<feature type="compositionally biased region" description="Basic residues" evidence="1">
    <location>
        <begin position="147"/>
        <end position="156"/>
    </location>
</feature>
<gene>
    <name evidence="2" type="primary">Acey_s0148.g2674</name>
    <name evidence="2" type="ORF">Y032_0148g2674</name>
</gene>
<proteinExistence type="predicted"/>
<keyword evidence="3" id="KW-1185">Reference proteome</keyword>
<name>A0A016T1T1_9BILA</name>
<reference evidence="3" key="1">
    <citation type="journal article" date="2015" name="Nat. Genet.">
        <title>The genome and transcriptome of the zoonotic hookworm Ancylostoma ceylanicum identify infection-specific gene families.</title>
        <authorList>
            <person name="Schwarz E.M."/>
            <person name="Hu Y."/>
            <person name="Antoshechkin I."/>
            <person name="Miller M.M."/>
            <person name="Sternberg P.W."/>
            <person name="Aroian R.V."/>
        </authorList>
    </citation>
    <scope>NUCLEOTIDE SEQUENCE</scope>
    <source>
        <strain evidence="3">HY135</strain>
    </source>
</reference>
<protein>
    <submittedName>
        <fullName evidence="2">Uncharacterized protein</fullName>
    </submittedName>
</protein>
<organism evidence="2 3">
    <name type="scientific">Ancylostoma ceylanicum</name>
    <dbReference type="NCBI Taxonomy" id="53326"/>
    <lineage>
        <taxon>Eukaryota</taxon>
        <taxon>Metazoa</taxon>
        <taxon>Ecdysozoa</taxon>
        <taxon>Nematoda</taxon>
        <taxon>Chromadorea</taxon>
        <taxon>Rhabditida</taxon>
        <taxon>Rhabditina</taxon>
        <taxon>Rhabditomorpha</taxon>
        <taxon>Strongyloidea</taxon>
        <taxon>Ancylostomatidae</taxon>
        <taxon>Ancylostomatinae</taxon>
        <taxon>Ancylostoma</taxon>
    </lineage>
</organism>
<dbReference type="EMBL" id="JARK01001484">
    <property type="protein sequence ID" value="EYB96690.1"/>
    <property type="molecule type" value="Genomic_DNA"/>
</dbReference>
<dbReference type="Proteomes" id="UP000024635">
    <property type="component" value="Unassembled WGS sequence"/>
</dbReference>
<evidence type="ECO:0000313" key="3">
    <source>
        <dbReference type="Proteomes" id="UP000024635"/>
    </source>
</evidence>
<evidence type="ECO:0000256" key="1">
    <source>
        <dbReference type="SAM" id="MobiDB-lite"/>
    </source>
</evidence>
<sequence length="183" mass="20334">MRKSQISRQLFRAMKPFTGTIACAFCLLSIAFPGEASMQRLPDCKKKLGARAIQNRHIRERLAVEVIVAMNQIQGPAAAILLEEYSGFGRRAAATLAVVRIDRGRRVAGVGRRCRRCRRQRRPTVAAVVDNGDRPSPLSSTPATDGRRRRRCRRQQRPTVAAVVDTPSSIPIDDSGDDGRDKR</sequence>